<dbReference type="Proteomes" id="UP000784294">
    <property type="component" value="Unassembled WGS sequence"/>
</dbReference>
<feature type="region of interest" description="Disordered" evidence="1">
    <location>
        <begin position="1"/>
        <end position="80"/>
    </location>
</feature>
<evidence type="ECO:0008006" key="4">
    <source>
        <dbReference type="Google" id="ProtNLM"/>
    </source>
</evidence>
<proteinExistence type="predicted"/>
<keyword evidence="3" id="KW-1185">Reference proteome</keyword>
<evidence type="ECO:0000313" key="3">
    <source>
        <dbReference type="Proteomes" id="UP000784294"/>
    </source>
</evidence>
<dbReference type="EMBL" id="CAAALY010257917">
    <property type="protein sequence ID" value="VEL38429.1"/>
    <property type="molecule type" value="Genomic_DNA"/>
</dbReference>
<name>A0A3S5AV20_9PLAT</name>
<feature type="compositionally biased region" description="Gly residues" evidence="1">
    <location>
        <begin position="59"/>
        <end position="68"/>
    </location>
</feature>
<dbReference type="OrthoDB" id="8962942at2759"/>
<comment type="caution">
    <text evidence="2">The sequence shown here is derived from an EMBL/GenBank/DDBJ whole genome shotgun (WGS) entry which is preliminary data.</text>
</comment>
<dbReference type="Gene3D" id="3.30.40.10">
    <property type="entry name" value="Zinc/RING finger domain, C3HC4 (zinc finger)"/>
    <property type="match status" value="1"/>
</dbReference>
<feature type="compositionally biased region" description="Basic and acidic residues" evidence="1">
    <location>
        <begin position="21"/>
        <end position="41"/>
    </location>
</feature>
<dbReference type="SUPFAM" id="SSF57850">
    <property type="entry name" value="RING/U-box"/>
    <property type="match status" value="1"/>
</dbReference>
<dbReference type="AlphaFoldDB" id="A0A3S5AV20"/>
<gene>
    <name evidence="2" type="ORF">PXEA_LOCUS31869</name>
</gene>
<evidence type="ECO:0000256" key="1">
    <source>
        <dbReference type="SAM" id="MobiDB-lite"/>
    </source>
</evidence>
<evidence type="ECO:0000313" key="2">
    <source>
        <dbReference type="EMBL" id="VEL38429.1"/>
    </source>
</evidence>
<sequence>MLQATLKAGNQHSLPASSPGRELRPKSVGENEKMNYPEHEGFTANSGTGSDKLTAGSGPKNGGLGGANEGSELEKAGQEKRFHVKRWSACAFWAWDVMHDTCVICRNAMMSLCESYVPQTTVPQ</sequence>
<reference evidence="2" key="1">
    <citation type="submission" date="2018-11" db="EMBL/GenBank/DDBJ databases">
        <authorList>
            <consortium name="Pathogen Informatics"/>
        </authorList>
    </citation>
    <scope>NUCLEOTIDE SEQUENCE</scope>
</reference>
<protein>
    <recommendedName>
        <fullName evidence="4">Anaphase-promoting complex subunit 11 RING-H2 finger domain-containing protein</fullName>
    </recommendedName>
</protein>
<accession>A0A3S5AV20</accession>
<organism evidence="2 3">
    <name type="scientific">Protopolystoma xenopodis</name>
    <dbReference type="NCBI Taxonomy" id="117903"/>
    <lineage>
        <taxon>Eukaryota</taxon>
        <taxon>Metazoa</taxon>
        <taxon>Spiralia</taxon>
        <taxon>Lophotrochozoa</taxon>
        <taxon>Platyhelminthes</taxon>
        <taxon>Monogenea</taxon>
        <taxon>Polyopisthocotylea</taxon>
        <taxon>Polystomatidea</taxon>
        <taxon>Polystomatidae</taxon>
        <taxon>Protopolystoma</taxon>
    </lineage>
</organism>
<dbReference type="InterPro" id="IPR013083">
    <property type="entry name" value="Znf_RING/FYVE/PHD"/>
</dbReference>